<name>A0A022RGX1_ERYGU</name>
<feature type="transmembrane region" description="Helical" evidence="1">
    <location>
        <begin position="294"/>
        <end position="312"/>
    </location>
</feature>
<dbReference type="InterPro" id="IPR036392">
    <property type="entry name" value="PLAT/LH2_dom_sf"/>
</dbReference>
<feature type="domain" description="DUF7755" evidence="2">
    <location>
        <begin position="90"/>
        <end position="234"/>
    </location>
</feature>
<sequence length="404" mass="44716">MESLSSKILVSSTCNKFPGKYYVTNRRRNTDLGIDYQYSPLVVHSKRNSYQDFQEYAKPSRLLRAGEVKLCTDGSFEDLFASPMFGKTESFYKVKLRTSKLYGSGFSDVNSGILLCLIDENGSSILQRLPASSVGSHTWLKEKVVYDTLHFQRGSVDEFAFEGPDLGRIVAVWISVESGQWRIGGMSLTVISPAENNQESKQLSALQYNFEFEDILLGEKSEASMIEFRPRSITAFSKEDDESFDETNSLGSYITSNEESMKEYSYLKFSLLFYDALLILAGSSVSSFSAGEKALYPFLTGGLCGFLYLLLLQRSVDGISTPELVPSEIEGDFGQSLGRLKGPIISLVLGFAFAIAILKYASGDDAVKLTSKDLVFGMMGFLMCKVSVVLAAFKPMPISFGDDK</sequence>
<dbReference type="InterPro" id="IPR056657">
    <property type="entry name" value="DUF7755"/>
</dbReference>
<keyword evidence="4" id="KW-1185">Reference proteome</keyword>
<gene>
    <name evidence="3" type="ORF">MIMGU_mgv1a007549mg</name>
</gene>
<feature type="transmembrane region" description="Helical" evidence="1">
    <location>
        <begin position="344"/>
        <end position="362"/>
    </location>
</feature>
<dbReference type="Pfam" id="PF24938">
    <property type="entry name" value="DUF7755"/>
    <property type="match status" value="1"/>
</dbReference>
<protein>
    <recommendedName>
        <fullName evidence="2">DUF7755 domain-containing protein</fullName>
    </recommendedName>
</protein>
<evidence type="ECO:0000313" key="3">
    <source>
        <dbReference type="EMBL" id="EYU39249.1"/>
    </source>
</evidence>
<dbReference type="Gene3D" id="2.60.60.20">
    <property type="entry name" value="PLAT/LH2 domain"/>
    <property type="match status" value="1"/>
</dbReference>
<dbReference type="PhylomeDB" id="A0A022RGX1"/>
<dbReference type="KEGG" id="egt:105956015"/>
<keyword evidence="1" id="KW-0472">Membrane</keyword>
<feature type="transmembrane region" description="Helical" evidence="1">
    <location>
        <begin position="271"/>
        <end position="288"/>
    </location>
</feature>
<organism evidence="3 4">
    <name type="scientific">Erythranthe guttata</name>
    <name type="common">Yellow monkey flower</name>
    <name type="synonym">Mimulus guttatus</name>
    <dbReference type="NCBI Taxonomy" id="4155"/>
    <lineage>
        <taxon>Eukaryota</taxon>
        <taxon>Viridiplantae</taxon>
        <taxon>Streptophyta</taxon>
        <taxon>Embryophyta</taxon>
        <taxon>Tracheophyta</taxon>
        <taxon>Spermatophyta</taxon>
        <taxon>Magnoliopsida</taxon>
        <taxon>eudicotyledons</taxon>
        <taxon>Gunneridae</taxon>
        <taxon>Pentapetalae</taxon>
        <taxon>asterids</taxon>
        <taxon>lamiids</taxon>
        <taxon>Lamiales</taxon>
        <taxon>Phrymaceae</taxon>
        <taxon>Erythranthe</taxon>
    </lineage>
</organism>
<dbReference type="OMA" id="FLTCKIA"/>
<feature type="transmembrane region" description="Helical" evidence="1">
    <location>
        <begin position="374"/>
        <end position="393"/>
    </location>
</feature>
<accession>A0A022RGX1</accession>
<reference evidence="3 4" key="1">
    <citation type="journal article" date="2013" name="Proc. Natl. Acad. Sci. U.S.A.">
        <title>Fine-scale variation in meiotic recombination in Mimulus inferred from population shotgun sequencing.</title>
        <authorList>
            <person name="Hellsten U."/>
            <person name="Wright K.M."/>
            <person name="Jenkins J."/>
            <person name="Shu S."/>
            <person name="Yuan Y."/>
            <person name="Wessler S.R."/>
            <person name="Schmutz J."/>
            <person name="Willis J.H."/>
            <person name="Rokhsar D.S."/>
        </authorList>
    </citation>
    <scope>NUCLEOTIDE SEQUENCE [LARGE SCALE GENOMIC DNA]</scope>
    <source>
        <strain evidence="4">cv. DUN x IM62</strain>
    </source>
</reference>
<keyword evidence="1" id="KW-0812">Transmembrane</keyword>
<proteinExistence type="predicted"/>
<dbReference type="eggNOG" id="ENOG502QU7R">
    <property type="taxonomic scope" value="Eukaryota"/>
</dbReference>
<dbReference type="STRING" id="4155.A0A022RGX1"/>
<dbReference type="OrthoDB" id="2018869at2759"/>
<dbReference type="Proteomes" id="UP000030748">
    <property type="component" value="Unassembled WGS sequence"/>
</dbReference>
<dbReference type="PANTHER" id="PTHR36330:SF2">
    <property type="entry name" value="LIPASE_LIPOOXYGENASE, PLAT_LH2 FAMILY PROTEIN"/>
    <property type="match status" value="1"/>
</dbReference>
<dbReference type="SUPFAM" id="SSF49723">
    <property type="entry name" value="Lipase/lipooxygenase domain (PLAT/LH2 domain)"/>
    <property type="match status" value="1"/>
</dbReference>
<dbReference type="EMBL" id="KI630454">
    <property type="protein sequence ID" value="EYU39249.1"/>
    <property type="molecule type" value="Genomic_DNA"/>
</dbReference>
<dbReference type="AlphaFoldDB" id="A0A022RGX1"/>
<dbReference type="PANTHER" id="PTHR36330">
    <property type="entry name" value="LIPASE/LIPOOXYGENASE, PLAT/LH2 FAMILY PROTEIN"/>
    <property type="match status" value="1"/>
</dbReference>
<evidence type="ECO:0000256" key="1">
    <source>
        <dbReference type="SAM" id="Phobius"/>
    </source>
</evidence>
<evidence type="ECO:0000259" key="2">
    <source>
        <dbReference type="Pfam" id="PF24938"/>
    </source>
</evidence>
<evidence type="ECO:0000313" key="4">
    <source>
        <dbReference type="Proteomes" id="UP000030748"/>
    </source>
</evidence>
<keyword evidence="1" id="KW-1133">Transmembrane helix</keyword>